<comment type="caution">
    <text evidence="1">The sequence shown here is derived from an EMBL/GenBank/DDBJ whole genome shotgun (WGS) entry which is preliminary data.</text>
</comment>
<reference evidence="1" key="1">
    <citation type="journal article" date="2015" name="Nature">
        <title>Complex archaea that bridge the gap between prokaryotes and eukaryotes.</title>
        <authorList>
            <person name="Spang A."/>
            <person name="Saw J.H."/>
            <person name="Jorgensen S.L."/>
            <person name="Zaremba-Niedzwiedzka K."/>
            <person name="Martijn J."/>
            <person name="Lind A.E."/>
            <person name="van Eijk R."/>
            <person name="Schleper C."/>
            <person name="Guy L."/>
            <person name="Ettema T.J."/>
        </authorList>
    </citation>
    <scope>NUCLEOTIDE SEQUENCE</scope>
</reference>
<organism evidence="1">
    <name type="scientific">marine sediment metagenome</name>
    <dbReference type="NCBI Taxonomy" id="412755"/>
    <lineage>
        <taxon>unclassified sequences</taxon>
        <taxon>metagenomes</taxon>
        <taxon>ecological metagenomes</taxon>
    </lineage>
</organism>
<name>A0A0F9SQW7_9ZZZZ</name>
<accession>A0A0F9SQW7</accession>
<gene>
    <name evidence="1" type="ORF">LCGC14_0442690</name>
</gene>
<sequence>MTNYNSTIRWKEVELCGDAIAGLAAQVRDEDSTNRRIEIKEAIDNQISELDELLASLDSFETMSDANPGWRKSV</sequence>
<evidence type="ECO:0000313" key="1">
    <source>
        <dbReference type="EMBL" id="KKN69274.1"/>
    </source>
</evidence>
<dbReference type="AlphaFoldDB" id="A0A0F9SQW7"/>
<dbReference type="EMBL" id="LAZR01000429">
    <property type="protein sequence ID" value="KKN69274.1"/>
    <property type="molecule type" value="Genomic_DNA"/>
</dbReference>
<proteinExistence type="predicted"/>
<protein>
    <submittedName>
        <fullName evidence="1">Uncharacterized protein</fullName>
    </submittedName>
</protein>